<feature type="domain" description="Retrotransposon gag" evidence="2">
    <location>
        <begin position="76"/>
        <end position="165"/>
    </location>
</feature>
<evidence type="ECO:0000313" key="3">
    <source>
        <dbReference type="EMBL" id="NIE47257.1"/>
    </source>
</evidence>
<dbReference type="PANTHER" id="PTHR33194:SF4">
    <property type="entry name" value="CCHC-TYPE DOMAIN-CONTAINING PROTEIN"/>
    <property type="match status" value="1"/>
</dbReference>
<evidence type="ECO:0000256" key="1">
    <source>
        <dbReference type="SAM" id="MobiDB-lite"/>
    </source>
</evidence>
<dbReference type="EMBL" id="GIKN01004984">
    <property type="protein sequence ID" value="NIE47257.1"/>
    <property type="molecule type" value="Transcribed_RNA"/>
</dbReference>
<dbReference type="Pfam" id="PF03732">
    <property type="entry name" value="Retrotrans_gag"/>
    <property type="match status" value="1"/>
</dbReference>
<evidence type="ECO:0000259" key="2">
    <source>
        <dbReference type="Pfam" id="PF03732"/>
    </source>
</evidence>
<feature type="region of interest" description="Disordered" evidence="1">
    <location>
        <begin position="1"/>
        <end position="38"/>
    </location>
</feature>
<dbReference type="AlphaFoldDB" id="A0A6G5AB46"/>
<name>A0A6G5AB46_RHIMP</name>
<dbReference type="VEuPathDB" id="VectorBase:LOC119168670"/>
<protein>
    <submittedName>
        <fullName evidence="3">Putative vesicle coat complex copii subunit sec31</fullName>
    </submittedName>
</protein>
<sequence length="196" mass="21895">MPLELRSRTVPSTMQQDAAQQTLPPAPTPCSGVPRIRDPPVFTGADGTDVEDWLAMYERVSVPNHWDEAGKLGNLVFYLAGVAGMWYNNHASDFATWSDFKTAITNVFGRPAVRKLQAEQRLRERAQQAGESFTSYIEDVLDLCKKSNDSMSESDKIRNVMKGIADDAFTMLLAKNPGTVAEVITLCQSYEELRRF</sequence>
<proteinExistence type="predicted"/>
<dbReference type="PANTHER" id="PTHR33194">
    <property type="entry name" value="ZINC KNUCKLE DOMAINCONTAINING PROTEIN"/>
    <property type="match status" value="1"/>
</dbReference>
<reference evidence="3" key="1">
    <citation type="submission" date="2020-03" db="EMBL/GenBank/DDBJ databases">
        <title>A transcriptome and proteome of the tick Rhipicephalus microplus shaped by the genetic composition of its hosts and developmental stage.</title>
        <authorList>
            <person name="Garcia G.R."/>
            <person name="Ribeiro J.M.C."/>
            <person name="Maruyama S.R."/>
            <person name="Gardinasse L.G."/>
            <person name="Nelson K."/>
            <person name="Ferreira B.R."/>
            <person name="Andrade T.G."/>
            <person name="Santos I.K.F.M."/>
        </authorList>
    </citation>
    <scope>NUCLEOTIDE SEQUENCE</scope>
    <source>
        <strain evidence="3">NSGR</strain>
        <tissue evidence="3">Salivary glands</tissue>
    </source>
</reference>
<dbReference type="InterPro" id="IPR005162">
    <property type="entry name" value="Retrotrans_gag_dom"/>
</dbReference>
<organism evidence="3">
    <name type="scientific">Rhipicephalus microplus</name>
    <name type="common">Cattle tick</name>
    <name type="synonym">Boophilus microplus</name>
    <dbReference type="NCBI Taxonomy" id="6941"/>
    <lineage>
        <taxon>Eukaryota</taxon>
        <taxon>Metazoa</taxon>
        <taxon>Ecdysozoa</taxon>
        <taxon>Arthropoda</taxon>
        <taxon>Chelicerata</taxon>
        <taxon>Arachnida</taxon>
        <taxon>Acari</taxon>
        <taxon>Parasitiformes</taxon>
        <taxon>Ixodida</taxon>
        <taxon>Ixodoidea</taxon>
        <taxon>Ixodidae</taxon>
        <taxon>Rhipicephalinae</taxon>
        <taxon>Rhipicephalus</taxon>
        <taxon>Boophilus</taxon>
    </lineage>
</organism>
<accession>A0A6G5AB46</accession>
<dbReference type="OrthoDB" id="10037266at2759"/>